<evidence type="ECO:0000256" key="4">
    <source>
        <dbReference type="ARBA" id="ARBA00023136"/>
    </source>
</evidence>
<reference evidence="7 9" key="1">
    <citation type="submission" date="2011-05" db="EMBL/GenBank/DDBJ databases">
        <authorList>
            <person name="Muzny D."/>
            <person name="Qin X."/>
            <person name="Deng J."/>
            <person name="Jiang H."/>
            <person name="Liu Y."/>
            <person name="Qu J."/>
            <person name="Song X.-Z."/>
            <person name="Zhang L."/>
            <person name="Thornton R."/>
            <person name="Coyle M."/>
            <person name="Francisco L."/>
            <person name="Jackson L."/>
            <person name="Javaid M."/>
            <person name="Korchina V."/>
            <person name="Kovar C."/>
            <person name="Mata R."/>
            <person name="Mathew T."/>
            <person name="Ngo R."/>
            <person name="Nguyen L."/>
            <person name="Nguyen N."/>
            <person name="Okwuonu G."/>
            <person name="Ongeri F."/>
            <person name="Pham C."/>
            <person name="Simmons D."/>
            <person name="Wilczek-Boney K."/>
            <person name="Hale W."/>
            <person name="Jakkamsetti A."/>
            <person name="Pham P."/>
            <person name="Ruth R."/>
            <person name="San Lucas F."/>
            <person name="Warren J."/>
            <person name="Zhang J."/>
            <person name="Zhao Z."/>
            <person name="Zhou C."/>
            <person name="Zhu D."/>
            <person name="Lee S."/>
            <person name="Bess C."/>
            <person name="Blankenburg K."/>
            <person name="Forbes L."/>
            <person name="Fu Q."/>
            <person name="Gubbala S."/>
            <person name="Hirani K."/>
            <person name="Jayaseelan J.C."/>
            <person name="Lara F."/>
            <person name="Munidasa M."/>
            <person name="Palculict T."/>
            <person name="Patil S."/>
            <person name="Pu L.-L."/>
            <person name="Saada N."/>
            <person name="Tang L."/>
            <person name="Weissenberger G."/>
            <person name="Zhu Y."/>
            <person name="Hemphill L."/>
            <person name="Shang Y."/>
            <person name="Youmans B."/>
            <person name="Ayvaz T."/>
            <person name="Ross M."/>
            <person name="Santibanez J."/>
            <person name="Aqrawi P."/>
            <person name="Gross S."/>
            <person name="Joshi V."/>
            <person name="Fowler G."/>
            <person name="Nazareth L."/>
            <person name="Reid J."/>
            <person name="Worley K."/>
            <person name="Petrosino J."/>
            <person name="Highlander S."/>
            <person name="Gibbs R."/>
        </authorList>
    </citation>
    <scope>NUCLEOTIDE SEQUENCE [LARGE SCALE GENOMIC DNA]</scope>
    <source>
        <strain evidence="7 9">ATCC 33926</strain>
    </source>
</reference>
<dbReference type="InterPro" id="IPR007829">
    <property type="entry name" value="TM2"/>
</dbReference>
<keyword evidence="2 5" id="KW-0812">Transmembrane</keyword>
<evidence type="ECO:0000313" key="9">
    <source>
        <dbReference type="Proteomes" id="UP000004982"/>
    </source>
</evidence>
<dbReference type="EMBL" id="CP094241">
    <property type="protein sequence ID" value="UNV85158.1"/>
    <property type="molecule type" value="Genomic_DNA"/>
</dbReference>
<feature type="transmembrane region" description="Helical" evidence="5">
    <location>
        <begin position="43"/>
        <end position="69"/>
    </location>
</feature>
<dbReference type="GO" id="GO:0016020">
    <property type="term" value="C:membrane"/>
    <property type="evidence" value="ECO:0007669"/>
    <property type="project" value="UniProtKB-SubCell"/>
</dbReference>
<keyword evidence="10" id="KW-1185">Reference proteome</keyword>
<organism evidence="7 9">
    <name type="scientific">Neisseria macacae ATCC 33926</name>
    <dbReference type="NCBI Taxonomy" id="997348"/>
    <lineage>
        <taxon>Bacteria</taxon>
        <taxon>Pseudomonadati</taxon>
        <taxon>Pseudomonadota</taxon>
        <taxon>Betaproteobacteria</taxon>
        <taxon>Neisseriales</taxon>
        <taxon>Neisseriaceae</taxon>
        <taxon>Neisseria</taxon>
    </lineage>
</organism>
<protein>
    <submittedName>
        <fullName evidence="7">TM2 domain protein</fullName>
    </submittedName>
    <submittedName>
        <fullName evidence="8">TM2 domain-containing protein</fullName>
    </submittedName>
</protein>
<feature type="transmembrane region" description="Helical" evidence="5">
    <location>
        <begin position="17"/>
        <end position="36"/>
    </location>
</feature>
<dbReference type="Pfam" id="PF05154">
    <property type="entry name" value="TM2"/>
    <property type="match status" value="1"/>
</dbReference>
<evidence type="ECO:0000256" key="1">
    <source>
        <dbReference type="ARBA" id="ARBA00004141"/>
    </source>
</evidence>
<evidence type="ECO:0000256" key="3">
    <source>
        <dbReference type="ARBA" id="ARBA00022989"/>
    </source>
</evidence>
<dbReference type="RefSeq" id="WP_003780000.1">
    <property type="nucleotide sequence ID" value="NZ_CP094241.1"/>
</dbReference>
<reference evidence="8 10" key="2">
    <citation type="submission" date="2022-03" db="EMBL/GenBank/DDBJ databases">
        <title>Genome sequencing of Neisseria macacae.</title>
        <authorList>
            <person name="Baek M.-G."/>
        </authorList>
    </citation>
    <scope>NUCLEOTIDE SEQUENCE [LARGE SCALE GENOMIC DNA]</scope>
    <source>
        <strain evidence="8 10">ATCC 33926</strain>
    </source>
</reference>
<comment type="subcellular location">
    <subcellularLocation>
        <location evidence="1">Membrane</location>
        <topology evidence="1">Multi-pass membrane protein</topology>
    </subcellularLocation>
</comment>
<sequence>MSENSPLQSLPTTNKRIIAAALALFLGCFGAHKFYLGLNKAGIIYLAIGVVGMFFVYPALIVVVGLSLFDIFKYLTSTPEEFEKVYVVGKKEWF</sequence>
<evidence type="ECO:0000313" key="10">
    <source>
        <dbReference type="Proteomes" id="UP000829455"/>
    </source>
</evidence>
<feature type="domain" description="TM2" evidence="6">
    <location>
        <begin position="14"/>
        <end position="57"/>
    </location>
</feature>
<dbReference type="Proteomes" id="UP000004982">
    <property type="component" value="Unassembled WGS sequence"/>
</dbReference>
<evidence type="ECO:0000256" key="2">
    <source>
        <dbReference type="ARBA" id="ARBA00022692"/>
    </source>
</evidence>
<keyword evidence="4 5" id="KW-0472">Membrane</keyword>
<evidence type="ECO:0000259" key="6">
    <source>
        <dbReference type="Pfam" id="PF05154"/>
    </source>
</evidence>
<dbReference type="Proteomes" id="UP000829455">
    <property type="component" value="Chromosome"/>
</dbReference>
<proteinExistence type="predicted"/>
<keyword evidence="3 5" id="KW-1133">Transmembrane helix</keyword>
<evidence type="ECO:0000313" key="7">
    <source>
        <dbReference type="EMBL" id="EGQ74804.1"/>
    </source>
</evidence>
<name>A0AA36UGQ3_9NEIS</name>
<evidence type="ECO:0000313" key="8">
    <source>
        <dbReference type="EMBL" id="UNV85158.1"/>
    </source>
</evidence>
<dbReference type="EMBL" id="AFQE01000133">
    <property type="protein sequence ID" value="EGQ74804.1"/>
    <property type="molecule type" value="Genomic_DNA"/>
</dbReference>
<evidence type="ECO:0000256" key="5">
    <source>
        <dbReference type="SAM" id="Phobius"/>
    </source>
</evidence>
<dbReference type="AlphaFoldDB" id="A0AA36UGQ3"/>
<gene>
    <name evidence="7" type="ORF">HMPREF9418_2651</name>
    <name evidence="8" type="ORF">MON40_01080</name>
</gene>
<accession>A0AA36UGQ3</accession>